<sequence length="79" mass="8891">MVDESARVFGDFPCLSEVSEVKRPAIWQLDGSSRAWETSELWRGFFRLLASLCLSSSSMVYLAQGRLTLDLESYDGHEG</sequence>
<dbReference type="EMBL" id="PDCK01000041">
    <property type="protein sequence ID" value="PRQ45886.1"/>
    <property type="molecule type" value="Genomic_DNA"/>
</dbReference>
<comment type="caution">
    <text evidence="1">The sequence shown here is derived from an EMBL/GenBank/DDBJ whole genome shotgun (WGS) entry which is preliminary data.</text>
</comment>
<dbReference type="Proteomes" id="UP000238479">
    <property type="component" value="Chromosome 3"/>
</dbReference>
<evidence type="ECO:0000313" key="1">
    <source>
        <dbReference type="EMBL" id="PRQ45886.1"/>
    </source>
</evidence>
<protein>
    <submittedName>
        <fullName evidence="1">Uncharacterized protein</fullName>
    </submittedName>
</protein>
<gene>
    <name evidence="1" type="ORF">RchiOBHm_Chr3g0496531</name>
</gene>
<dbReference type="Gramene" id="PRQ45886">
    <property type="protein sequence ID" value="PRQ45886"/>
    <property type="gene ID" value="RchiOBHm_Chr3g0496531"/>
</dbReference>
<name>A0A2P6RHI3_ROSCH</name>
<evidence type="ECO:0000313" key="2">
    <source>
        <dbReference type="Proteomes" id="UP000238479"/>
    </source>
</evidence>
<dbReference type="AlphaFoldDB" id="A0A2P6RHI3"/>
<organism evidence="1 2">
    <name type="scientific">Rosa chinensis</name>
    <name type="common">China rose</name>
    <dbReference type="NCBI Taxonomy" id="74649"/>
    <lineage>
        <taxon>Eukaryota</taxon>
        <taxon>Viridiplantae</taxon>
        <taxon>Streptophyta</taxon>
        <taxon>Embryophyta</taxon>
        <taxon>Tracheophyta</taxon>
        <taxon>Spermatophyta</taxon>
        <taxon>Magnoliopsida</taxon>
        <taxon>eudicotyledons</taxon>
        <taxon>Gunneridae</taxon>
        <taxon>Pentapetalae</taxon>
        <taxon>rosids</taxon>
        <taxon>fabids</taxon>
        <taxon>Rosales</taxon>
        <taxon>Rosaceae</taxon>
        <taxon>Rosoideae</taxon>
        <taxon>Rosoideae incertae sedis</taxon>
        <taxon>Rosa</taxon>
    </lineage>
</organism>
<proteinExistence type="predicted"/>
<reference evidence="1 2" key="1">
    <citation type="journal article" date="2018" name="Nat. Genet.">
        <title>The Rosa genome provides new insights in the design of modern roses.</title>
        <authorList>
            <person name="Bendahmane M."/>
        </authorList>
    </citation>
    <scope>NUCLEOTIDE SEQUENCE [LARGE SCALE GENOMIC DNA]</scope>
    <source>
        <strain evidence="2">cv. Old Blush</strain>
    </source>
</reference>
<keyword evidence="2" id="KW-1185">Reference proteome</keyword>
<accession>A0A2P6RHI3</accession>